<dbReference type="AlphaFoldDB" id="A0A5B9DI16"/>
<evidence type="ECO:0000313" key="2">
    <source>
        <dbReference type="Proteomes" id="UP000321062"/>
    </source>
</evidence>
<evidence type="ECO:0000313" key="1">
    <source>
        <dbReference type="EMBL" id="QEE18910.1"/>
    </source>
</evidence>
<organism evidence="1 2">
    <name type="scientific">Paradevosia tibetensis</name>
    <dbReference type="NCBI Taxonomy" id="1447062"/>
    <lineage>
        <taxon>Bacteria</taxon>
        <taxon>Pseudomonadati</taxon>
        <taxon>Pseudomonadota</taxon>
        <taxon>Alphaproteobacteria</taxon>
        <taxon>Hyphomicrobiales</taxon>
        <taxon>Devosiaceae</taxon>
        <taxon>Paradevosia</taxon>
    </lineage>
</organism>
<protein>
    <submittedName>
        <fullName evidence="1">DUF1515 domain-containing protein</fullName>
    </submittedName>
</protein>
<dbReference type="KEGG" id="yti:FNA67_01390"/>
<keyword evidence="2" id="KW-1185">Reference proteome</keyword>
<dbReference type="RefSeq" id="WP_147654804.1">
    <property type="nucleotide sequence ID" value="NZ_BMFM01000001.1"/>
</dbReference>
<accession>A0A5B9DI16</accession>
<proteinExistence type="predicted"/>
<dbReference type="OrthoDB" id="8446195at2"/>
<sequence>MTQSEAYRLLLTMMQDLKDDMAAEREASRQSRGAIRDRVEDVVERLGKLETTIAISGQVEAQVRTELDALRVLVEEQHDTVQPTIEEWRRIKTLGIGLWGVLALSGLSVVAFLAWAGEGAVNAIRAWLRIS</sequence>
<gene>
    <name evidence="1" type="ORF">FNA67_01390</name>
</gene>
<name>A0A5B9DI16_9HYPH</name>
<dbReference type="EMBL" id="CP041690">
    <property type="protein sequence ID" value="QEE18910.1"/>
    <property type="molecule type" value="Genomic_DNA"/>
</dbReference>
<reference evidence="1 2" key="1">
    <citation type="journal article" date="2015" name="Int. J. Syst. Evol. Microbiol.">
        <title>Youhaiella tibetensis gen. nov., sp. nov., isolated from subsurface sediment.</title>
        <authorList>
            <person name="Wang Y.X."/>
            <person name="Huang F.Q."/>
            <person name="Nogi Y."/>
            <person name="Pang S.J."/>
            <person name="Wang P.K."/>
            <person name="Lv J."/>
        </authorList>
    </citation>
    <scope>NUCLEOTIDE SEQUENCE [LARGE SCALE GENOMIC DNA]</scope>
    <source>
        <strain evidence="2">fig4</strain>
    </source>
</reference>
<dbReference type="Proteomes" id="UP000321062">
    <property type="component" value="Chromosome"/>
</dbReference>